<sequence length="248" mass="27053">MSAEPGRTRLLDALDRRAEQGRPAAFWLRDDDVVEPTDALHRFLNLAASHAIPVTLAVIPEETGIALEAYLAGREGVTVALHGWSHRNYAPATEKKQELGPHRPEALVLSELASGYSKLSALYPDLMLPMLVPPWNRIAPSLRTRLGSIGIECLSVFGPEKDRGIAELNTHVDVMDWHGTRGGRPQDVLFGEIAGRVETMGEGAAMGLLTHHLVHDEAVEHFLEALFSLTAGHPGCRWMSASDLLPSV</sequence>
<dbReference type="InterPro" id="IPR049591">
    <property type="entry name" value="CE4_u4-like"/>
</dbReference>
<dbReference type="InterPro" id="IPR011330">
    <property type="entry name" value="Glyco_hydro/deAcase_b/a-brl"/>
</dbReference>
<dbReference type="GO" id="GO:0005975">
    <property type="term" value="P:carbohydrate metabolic process"/>
    <property type="evidence" value="ECO:0007669"/>
    <property type="project" value="InterPro"/>
</dbReference>
<proteinExistence type="predicted"/>
<dbReference type="Gene3D" id="3.20.20.370">
    <property type="entry name" value="Glycoside hydrolase/deacetylase"/>
    <property type="match status" value="1"/>
</dbReference>
<evidence type="ECO:0008006" key="3">
    <source>
        <dbReference type="Google" id="ProtNLM"/>
    </source>
</evidence>
<dbReference type="SUPFAM" id="SSF88713">
    <property type="entry name" value="Glycoside hydrolase/deacetylase"/>
    <property type="match status" value="1"/>
</dbReference>
<dbReference type="AlphaFoldDB" id="A0A7W6J1T5"/>
<evidence type="ECO:0000313" key="1">
    <source>
        <dbReference type="EMBL" id="MBB4063241.1"/>
    </source>
</evidence>
<name>A0A7W6J1T5_9HYPH</name>
<dbReference type="CDD" id="cd10928">
    <property type="entry name" value="CE4_u4"/>
    <property type="match status" value="1"/>
</dbReference>
<dbReference type="Proteomes" id="UP000528286">
    <property type="component" value="Unassembled WGS sequence"/>
</dbReference>
<protein>
    <recommendedName>
        <fullName evidence="3">Polysaccharide deacetylase</fullName>
    </recommendedName>
</protein>
<reference evidence="1 2" key="1">
    <citation type="submission" date="2020-08" db="EMBL/GenBank/DDBJ databases">
        <title>Genomic Encyclopedia of Type Strains, Phase IV (KMG-IV): sequencing the most valuable type-strain genomes for metagenomic binning, comparative biology and taxonomic classification.</title>
        <authorList>
            <person name="Goeker M."/>
        </authorList>
    </citation>
    <scope>NUCLEOTIDE SEQUENCE [LARGE SCALE GENOMIC DNA]</scope>
    <source>
        <strain evidence="1 2">DSM 29853</strain>
    </source>
</reference>
<dbReference type="RefSeq" id="WP_183364439.1">
    <property type="nucleotide sequence ID" value="NZ_JACIEZ010000001.1"/>
</dbReference>
<gene>
    <name evidence="1" type="ORF">GGR23_000402</name>
</gene>
<evidence type="ECO:0000313" key="2">
    <source>
        <dbReference type="Proteomes" id="UP000528286"/>
    </source>
</evidence>
<comment type="caution">
    <text evidence="1">The sequence shown here is derived from an EMBL/GenBank/DDBJ whole genome shotgun (WGS) entry which is preliminary data.</text>
</comment>
<dbReference type="EMBL" id="JACIEZ010000001">
    <property type="protein sequence ID" value="MBB4063241.1"/>
    <property type="molecule type" value="Genomic_DNA"/>
</dbReference>
<organism evidence="1 2">
    <name type="scientific">Gellertiella hungarica</name>
    <dbReference type="NCBI Taxonomy" id="1572859"/>
    <lineage>
        <taxon>Bacteria</taxon>
        <taxon>Pseudomonadati</taxon>
        <taxon>Pseudomonadota</taxon>
        <taxon>Alphaproteobacteria</taxon>
        <taxon>Hyphomicrobiales</taxon>
        <taxon>Rhizobiaceae</taxon>
        <taxon>Gellertiella</taxon>
    </lineage>
</organism>
<accession>A0A7W6J1T5</accession>
<keyword evidence="2" id="KW-1185">Reference proteome</keyword>